<dbReference type="EMBL" id="UGHD01000002">
    <property type="protein sequence ID" value="STO57701.1"/>
    <property type="molecule type" value="Genomic_DNA"/>
</dbReference>
<protein>
    <submittedName>
        <fullName evidence="5">DNA polymerase III polC-type</fullName>
        <ecNumber evidence="5">2.7.7.7</ecNumber>
    </submittedName>
</protein>
<dbReference type="EC" id="2.7.7.7" evidence="5"/>
<evidence type="ECO:0000313" key="6">
    <source>
        <dbReference type="Proteomes" id="UP000254512"/>
    </source>
</evidence>
<dbReference type="GeneID" id="58897460"/>
<feature type="domain" description="Exonuclease" evidence="4">
    <location>
        <begin position="52"/>
        <end position="225"/>
    </location>
</feature>
<evidence type="ECO:0000256" key="1">
    <source>
        <dbReference type="ARBA" id="ARBA00022722"/>
    </source>
</evidence>
<dbReference type="KEGG" id="gho:AL542_16045"/>
<organism evidence="5 6">
    <name type="scientific">Grimontia hollisae</name>
    <name type="common">Vibrio hollisae</name>
    <dbReference type="NCBI Taxonomy" id="673"/>
    <lineage>
        <taxon>Bacteria</taxon>
        <taxon>Pseudomonadati</taxon>
        <taxon>Pseudomonadota</taxon>
        <taxon>Gammaproteobacteria</taxon>
        <taxon>Vibrionales</taxon>
        <taxon>Vibrionaceae</taxon>
        <taxon>Grimontia</taxon>
    </lineage>
</organism>
<dbReference type="SUPFAM" id="SSF53098">
    <property type="entry name" value="Ribonuclease H-like"/>
    <property type="match status" value="1"/>
</dbReference>
<dbReference type="InterPro" id="IPR036397">
    <property type="entry name" value="RNaseH_sf"/>
</dbReference>
<dbReference type="RefSeq" id="WP_005505086.1">
    <property type="nucleotide sequence ID" value="NZ_CABMOB010000001.1"/>
</dbReference>
<evidence type="ECO:0000313" key="5">
    <source>
        <dbReference type="EMBL" id="STO57701.1"/>
    </source>
</evidence>
<keyword evidence="2" id="KW-0378">Hydrolase</keyword>
<reference evidence="5 6" key="1">
    <citation type="submission" date="2018-06" db="EMBL/GenBank/DDBJ databases">
        <authorList>
            <consortium name="Pathogen Informatics"/>
            <person name="Doyle S."/>
        </authorList>
    </citation>
    <scope>NUCLEOTIDE SEQUENCE [LARGE SCALE GENOMIC DNA]</scope>
    <source>
        <strain evidence="5 6">NCTC11645</strain>
    </source>
</reference>
<dbReference type="PANTHER" id="PTHR30231:SF4">
    <property type="entry name" value="PROTEIN NEN2"/>
    <property type="match status" value="1"/>
</dbReference>
<dbReference type="GO" id="GO:0005829">
    <property type="term" value="C:cytosol"/>
    <property type="evidence" value="ECO:0007669"/>
    <property type="project" value="TreeGrafter"/>
</dbReference>
<dbReference type="Pfam" id="PF00929">
    <property type="entry name" value="RNase_T"/>
    <property type="match status" value="1"/>
</dbReference>
<keyword evidence="3" id="KW-0269">Exonuclease</keyword>
<sequence length="239" mass="27440">MFKRNSWKAEGLINERVCAQHHYLTREQWPSSLSALIDMPLPSASSDLKSLDTLVLDFETSGLDPEQDKVLSMGWVEIRQSQIRLSSARHILVNQPVLNGYESARIHHLRPETLRNCGVSEHHAFSQLFDVMKGKVIVAHGSVIEKRFLARYLTLHYGQINLPLVWLDTLKIEQYREQLRQVCRDWRLSSVRAAHGLPDYQAHNALNDAIATAELYLAQVHRLFDHQRAPLHVLARISS</sequence>
<dbReference type="GO" id="GO:0003887">
    <property type="term" value="F:DNA-directed DNA polymerase activity"/>
    <property type="evidence" value="ECO:0007669"/>
    <property type="project" value="UniProtKB-EC"/>
</dbReference>
<dbReference type="PANTHER" id="PTHR30231">
    <property type="entry name" value="DNA POLYMERASE III SUBUNIT EPSILON"/>
    <property type="match status" value="1"/>
</dbReference>
<keyword evidence="5" id="KW-0808">Transferase</keyword>
<evidence type="ECO:0000259" key="4">
    <source>
        <dbReference type="SMART" id="SM00479"/>
    </source>
</evidence>
<dbReference type="InterPro" id="IPR012337">
    <property type="entry name" value="RNaseH-like_sf"/>
</dbReference>
<dbReference type="GO" id="GO:0003676">
    <property type="term" value="F:nucleic acid binding"/>
    <property type="evidence" value="ECO:0007669"/>
    <property type="project" value="InterPro"/>
</dbReference>
<name>A0A377HN52_GRIHO</name>
<dbReference type="SMART" id="SM00479">
    <property type="entry name" value="EXOIII"/>
    <property type="match status" value="1"/>
</dbReference>
<evidence type="ECO:0000256" key="2">
    <source>
        <dbReference type="ARBA" id="ARBA00022801"/>
    </source>
</evidence>
<dbReference type="InterPro" id="IPR013520">
    <property type="entry name" value="Ribonucl_H"/>
</dbReference>
<dbReference type="STRING" id="673.AL542_16045"/>
<dbReference type="Gene3D" id="3.30.420.10">
    <property type="entry name" value="Ribonuclease H-like superfamily/Ribonuclease H"/>
    <property type="match status" value="1"/>
</dbReference>
<dbReference type="CDD" id="cd06127">
    <property type="entry name" value="DEDDh"/>
    <property type="match status" value="1"/>
</dbReference>
<proteinExistence type="predicted"/>
<dbReference type="Proteomes" id="UP000254512">
    <property type="component" value="Unassembled WGS sequence"/>
</dbReference>
<accession>A0A377HN52</accession>
<dbReference type="AlphaFoldDB" id="A0A377HN52"/>
<dbReference type="GO" id="GO:0008408">
    <property type="term" value="F:3'-5' exonuclease activity"/>
    <property type="evidence" value="ECO:0007669"/>
    <property type="project" value="TreeGrafter"/>
</dbReference>
<keyword evidence="1" id="KW-0540">Nuclease</keyword>
<keyword evidence="5" id="KW-0548">Nucleotidyltransferase</keyword>
<gene>
    <name evidence="5" type="primary">polC_3</name>
    <name evidence="5" type="ORF">NCTC11645_02094</name>
</gene>
<evidence type="ECO:0000256" key="3">
    <source>
        <dbReference type="ARBA" id="ARBA00022839"/>
    </source>
</evidence>